<dbReference type="RefSeq" id="WP_387411897.1">
    <property type="nucleotide sequence ID" value="NZ_JBIASD010000009.1"/>
</dbReference>
<name>A0ABW6SQA1_9ACTN</name>
<dbReference type="Proteomes" id="UP001602013">
    <property type="component" value="Unassembled WGS sequence"/>
</dbReference>
<proteinExistence type="predicted"/>
<protein>
    <recommendedName>
        <fullName evidence="3">UspA domain-containing protein</fullName>
    </recommendedName>
</protein>
<dbReference type="EMBL" id="JBIASD010000009">
    <property type="protein sequence ID" value="MFF3667077.1"/>
    <property type="molecule type" value="Genomic_DNA"/>
</dbReference>
<gene>
    <name evidence="1" type="ORF">ACFYXI_15875</name>
</gene>
<evidence type="ECO:0000313" key="2">
    <source>
        <dbReference type="Proteomes" id="UP001602013"/>
    </source>
</evidence>
<evidence type="ECO:0000313" key="1">
    <source>
        <dbReference type="EMBL" id="MFF3667077.1"/>
    </source>
</evidence>
<keyword evidence="2" id="KW-1185">Reference proteome</keyword>
<sequence length="42" mass="4193">MASSGPHSSALTALFEVARMYGTTVMVRLVPTAPASGAVAAD</sequence>
<organism evidence="1 2">
    <name type="scientific">Microtetraspora malaysiensis</name>
    <dbReference type="NCBI Taxonomy" id="161358"/>
    <lineage>
        <taxon>Bacteria</taxon>
        <taxon>Bacillati</taxon>
        <taxon>Actinomycetota</taxon>
        <taxon>Actinomycetes</taxon>
        <taxon>Streptosporangiales</taxon>
        <taxon>Streptosporangiaceae</taxon>
        <taxon>Microtetraspora</taxon>
    </lineage>
</organism>
<accession>A0ABW6SQA1</accession>
<reference evidence="1 2" key="1">
    <citation type="submission" date="2024-10" db="EMBL/GenBank/DDBJ databases">
        <title>The Natural Products Discovery Center: Release of the First 8490 Sequenced Strains for Exploring Actinobacteria Biosynthetic Diversity.</title>
        <authorList>
            <person name="Kalkreuter E."/>
            <person name="Kautsar S.A."/>
            <person name="Yang D."/>
            <person name="Bader C.D."/>
            <person name="Teijaro C.N."/>
            <person name="Fluegel L."/>
            <person name="Davis C.M."/>
            <person name="Simpson J.R."/>
            <person name="Lauterbach L."/>
            <person name="Steele A.D."/>
            <person name="Gui C."/>
            <person name="Meng S."/>
            <person name="Li G."/>
            <person name="Viehrig K."/>
            <person name="Ye F."/>
            <person name="Su P."/>
            <person name="Kiefer A.F."/>
            <person name="Nichols A."/>
            <person name="Cepeda A.J."/>
            <person name="Yan W."/>
            <person name="Fan B."/>
            <person name="Jiang Y."/>
            <person name="Adhikari A."/>
            <person name="Zheng C.-J."/>
            <person name="Schuster L."/>
            <person name="Cowan T.M."/>
            <person name="Smanski M.J."/>
            <person name="Chevrette M.G."/>
            <person name="De Carvalho L.P.S."/>
            <person name="Shen B."/>
        </authorList>
    </citation>
    <scope>NUCLEOTIDE SEQUENCE [LARGE SCALE GENOMIC DNA]</scope>
    <source>
        <strain evidence="1 2">NPDC002173</strain>
    </source>
</reference>
<evidence type="ECO:0008006" key="3">
    <source>
        <dbReference type="Google" id="ProtNLM"/>
    </source>
</evidence>
<comment type="caution">
    <text evidence="1">The sequence shown here is derived from an EMBL/GenBank/DDBJ whole genome shotgun (WGS) entry which is preliminary data.</text>
</comment>